<organism evidence="4 5">
    <name type="scientific">Thalassospira alkalitolerans</name>
    <dbReference type="NCBI Taxonomy" id="1293890"/>
    <lineage>
        <taxon>Bacteria</taxon>
        <taxon>Pseudomonadati</taxon>
        <taxon>Pseudomonadota</taxon>
        <taxon>Alphaproteobacteria</taxon>
        <taxon>Rhodospirillales</taxon>
        <taxon>Thalassospiraceae</taxon>
        <taxon>Thalassospira</taxon>
    </lineage>
</organism>
<dbReference type="AlphaFoldDB" id="A0A1Y2LAQ6"/>
<protein>
    <recommendedName>
        <fullName evidence="3">N-acetyltransferase domain-containing protein</fullName>
    </recommendedName>
</protein>
<evidence type="ECO:0000256" key="2">
    <source>
        <dbReference type="ARBA" id="ARBA00023315"/>
    </source>
</evidence>
<dbReference type="EMBL" id="JFKB01000010">
    <property type="protein sequence ID" value="OSQ46849.1"/>
    <property type="molecule type" value="Genomic_DNA"/>
</dbReference>
<dbReference type="InterPro" id="IPR016181">
    <property type="entry name" value="Acyl_CoA_acyltransferase"/>
</dbReference>
<evidence type="ECO:0000259" key="3">
    <source>
        <dbReference type="PROSITE" id="PS51186"/>
    </source>
</evidence>
<sequence>MATNIKITTPSDPTLVPFGRLVDILQAAFADQDDIVDPPSSAKLVDVVELKWRFSRDQLFLAQDAAARVVGQIWVEDVGKDAYLYKLAVDPALKGGGIGKLLVETACDYAKKAGKDNMRLHVRIELVGNVAFFESRGFEVAGEGIHDGFERTTFWKMARRLSGS</sequence>
<feature type="domain" description="N-acetyltransferase" evidence="3">
    <location>
        <begin position="22"/>
        <end position="162"/>
    </location>
</feature>
<dbReference type="PANTHER" id="PTHR43877">
    <property type="entry name" value="AMINOALKYLPHOSPHONATE N-ACETYLTRANSFERASE-RELATED-RELATED"/>
    <property type="match status" value="1"/>
</dbReference>
<dbReference type="CDD" id="cd04301">
    <property type="entry name" value="NAT_SF"/>
    <property type="match status" value="1"/>
</dbReference>
<dbReference type="OrthoDB" id="9789603at2"/>
<dbReference type="STRING" id="1293890.TALK_14820"/>
<keyword evidence="1" id="KW-0808">Transferase</keyword>
<dbReference type="SUPFAM" id="SSF55729">
    <property type="entry name" value="Acyl-CoA N-acyltransferases (Nat)"/>
    <property type="match status" value="1"/>
</dbReference>
<dbReference type="InterPro" id="IPR000182">
    <property type="entry name" value="GNAT_dom"/>
</dbReference>
<dbReference type="InterPro" id="IPR050832">
    <property type="entry name" value="Bact_Acetyltransf"/>
</dbReference>
<keyword evidence="2" id="KW-0012">Acyltransferase</keyword>
<accession>A0A1Y2LAQ6</accession>
<keyword evidence="5" id="KW-1185">Reference proteome</keyword>
<evidence type="ECO:0000313" key="5">
    <source>
        <dbReference type="Proteomes" id="UP000193396"/>
    </source>
</evidence>
<reference evidence="4 5" key="1">
    <citation type="submission" date="2014-03" db="EMBL/GenBank/DDBJ databases">
        <title>The draft genome sequence of Thalassospira alkalitolerans JCM 18968.</title>
        <authorList>
            <person name="Lai Q."/>
            <person name="Shao Z."/>
        </authorList>
    </citation>
    <scope>NUCLEOTIDE SEQUENCE [LARGE SCALE GENOMIC DNA]</scope>
    <source>
        <strain evidence="4 5">JCM 18968</strain>
    </source>
</reference>
<dbReference type="Proteomes" id="UP000193396">
    <property type="component" value="Unassembled WGS sequence"/>
</dbReference>
<gene>
    <name evidence="4" type="ORF">TALK_14820</name>
</gene>
<evidence type="ECO:0000256" key="1">
    <source>
        <dbReference type="ARBA" id="ARBA00022679"/>
    </source>
</evidence>
<dbReference type="RefSeq" id="WP_085619925.1">
    <property type="nucleotide sequence ID" value="NZ_JBLXAE010000014.1"/>
</dbReference>
<dbReference type="PROSITE" id="PS51186">
    <property type="entry name" value="GNAT"/>
    <property type="match status" value="1"/>
</dbReference>
<proteinExistence type="predicted"/>
<dbReference type="GO" id="GO:0016747">
    <property type="term" value="F:acyltransferase activity, transferring groups other than amino-acyl groups"/>
    <property type="evidence" value="ECO:0007669"/>
    <property type="project" value="InterPro"/>
</dbReference>
<comment type="caution">
    <text evidence="4">The sequence shown here is derived from an EMBL/GenBank/DDBJ whole genome shotgun (WGS) entry which is preliminary data.</text>
</comment>
<evidence type="ECO:0000313" key="4">
    <source>
        <dbReference type="EMBL" id="OSQ46849.1"/>
    </source>
</evidence>
<dbReference type="Gene3D" id="3.40.630.30">
    <property type="match status" value="1"/>
</dbReference>
<name>A0A1Y2LAQ6_9PROT</name>
<dbReference type="Pfam" id="PF00583">
    <property type="entry name" value="Acetyltransf_1"/>
    <property type="match status" value="1"/>
</dbReference>